<keyword evidence="1" id="KW-0805">Transcription regulation</keyword>
<dbReference type="SMART" id="SM00345">
    <property type="entry name" value="HTH_GNTR"/>
    <property type="match status" value="1"/>
</dbReference>
<evidence type="ECO:0000259" key="4">
    <source>
        <dbReference type="PROSITE" id="PS50949"/>
    </source>
</evidence>
<feature type="domain" description="HTH gntR-type" evidence="4">
    <location>
        <begin position="7"/>
        <end position="75"/>
    </location>
</feature>
<reference evidence="5" key="4">
    <citation type="submission" date="2024-05" db="EMBL/GenBank/DDBJ databases">
        <authorList>
            <person name="Sun Q."/>
            <person name="Zhou Y."/>
        </authorList>
    </citation>
    <scope>NUCLEOTIDE SEQUENCE</scope>
    <source>
        <strain evidence="5">CGMCC 1.10832</strain>
    </source>
</reference>
<dbReference type="Proteomes" id="UP000636010">
    <property type="component" value="Unassembled WGS sequence"/>
</dbReference>
<dbReference type="CDD" id="cd07377">
    <property type="entry name" value="WHTH_GntR"/>
    <property type="match status" value="1"/>
</dbReference>
<evidence type="ECO:0000313" key="6">
    <source>
        <dbReference type="EMBL" id="PTB97454.1"/>
    </source>
</evidence>
<evidence type="ECO:0000256" key="2">
    <source>
        <dbReference type="ARBA" id="ARBA00023125"/>
    </source>
</evidence>
<name>A0A2T4DUE5_9BACT</name>
<evidence type="ECO:0000256" key="3">
    <source>
        <dbReference type="ARBA" id="ARBA00023163"/>
    </source>
</evidence>
<keyword evidence="3" id="KW-0804">Transcription</keyword>
<sequence>MEFQNGKSIFLQIADTITDKVVSGEFPAGEKIPSVRELASEMGVNPNTIMRTYSELQTMKIIENQRGIGYFVNPDAQQIILKSKREDFFNKVLPEVLKQADLLGITSSELKKHLDNINSAS</sequence>
<reference evidence="5" key="1">
    <citation type="journal article" date="2014" name="Int. J. Syst. Evol. Microbiol.">
        <title>Complete genome of a new Firmicutes species belonging to the dominant human colonic microbiota ('Ruminococcus bicirculans') reveals two chromosomes and a selective capacity to utilize plant glucans.</title>
        <authorList>
            <consortium name="NISC Comparative Sequencing Program"/>
            <person name="Wegmann U."/>
            <person name="Louis P."/>
            <person name="Goesmann A."/>
            <person name="Henrissat B."/>
            <person name="Duncan S.H."/>
            <person name="Flint H.J."/>
        </authorList>
    </citation>
    <scope>NUCLEOTIDE SEQUENCE</scope>
    <source>
        <strain evidence="5">CGMCC 1.10832</strain>
    </source>
</reference>
<dbReference type="GO" id="GO:0003700">
    <property type="term" value="F:DNA-binding transcription factor activity"/>
    <property type="evidence" value="ECO:0007669"/>
    <property type="project" value="InterPro"/>
</dbReference>
<dbReference type="EMBL" id="BMEC01000004">
    <property type="protein sequence ID" value="GGC30101.1"/>
    <property type="molecule type" value="Genomic_DNA"/>
</dbReference>
<gene>
    <name evidence="6" type="ORF">C9994_02740</name>
    <name evidence="5" type="ORF">GCM10011506_14380</name>
</gene>
<proteinExistence type="predicted"/>
<comment type="caution">
    <text evidence="6">The sequence shown here is derived from an EMBL/GenBank/DDBJ whole genome shotgun (WGS) entry which is preliminary data.</text>
</comment>
<dbReference type="PANTHER" id="PTHR38445:SF10">
    <property type="entry name" value="GNTR-FAMILY TRANSCRIPTIONAL REGULATOR"/>
    <property type="match status" value="1"/>
</dbReference>
<reference evidence="6 7" key="2">
    <citation type="submission" date="2018-03" db="EMBL/GenBank/DDBJ databases">
        <title>Cross-interface Injection: A General Nanoliter Liquid Handling Method Applied to Single Cells Genome Amplification Automated Nanoliter Liquid Handling Applied to Single Cell Multiple Displacement Amplification.</title>
        <authorList>
            <person name="Yun J."/>
            <person name="Xu P."/>
            <person name="Xu J."/>
            <person name="Dai X."/>
            <person name="Wang Y."/>
            <person name="Zheng X."/>
            <person name="Cao C."/>
            <person name="Yi Q."/>
            <person name="Zhu Y."/>
            <person name="Wang L."/>
            <person name="Dong Z."/>
            <person name="Huang Y."/>
            <person name="Huang L."/>
            <person name="Du W."/>
        </authorList>
    </citation>
    <scope>NUCLEOTIDE SEQUENCE [LARGE SCALE GENOMIC DNA]</scope>
    <source>
        <strain evidence="6 7">Z-D1-2</strain>
    </source>
</reference>
<evidence type="ECO:0000313" key="8">
    <source>
        <dbReference type="Proteomes" id="UP000636010"/>
    </source>
</evidence>
<organism evidence="6 7">
    <name type="scientific">Marivirga lumbricoides</name>
    <dbReference type="NCBI Taxonomy" id="1046115"/>
    <lineage>
        <taxon>Bacteria</taxon>
        <taxon>Pseudomonadati</taxon>
        <taxon>Bacteroidota</taxon>
        <taxon>Cytophagia</taxon>
        <taxon>Cytophagales</taxon>
        <taxon>Marivirgaceae</taxon>
        <taxon>Marivirga</taxon>
    </lineage>
</organism>
<dbReference type="Gene3D" id="1.10.10.10">
    <property type="entry name" value="Winged helix-like DNA-binding domain superfamily/Winged helix DNA-binding domain"/>
    <property type="match status" value="1"/>
</dbReference>
<dbReference type="InterPro" id="IPR036390">
    <property type="entry name" value="WH_DNA-bd_sf"/>
</dbReference>
<dbReference type="PANTHER" id="PTHR38445">
    <property type="entry name" value="HTH-TYPE TRANSCRIPTIONAL REPRESSOR YTRA"/>
    <property type="match status" value="1"/>
</dbReference>
<keyword evidence="2" id="KW-0238">DNA-binding</keyword>
<dbReference type="EMBL" id="PYVU01000013">
    <property type="protein sequence ID" value="PTB97454.1"/>
    <property type="molecule type" value="Genomic_DNA"/>
</dbReference>
<accession>A0A2T4DUE5</accession>
<dbReference type="RefSeq" id="WP_188461761.1">
    <property type="nucleotide sequence ID" value="NZ_BAABHU010000004.1"/>
</dbReference>
<dbReference type="InterPro" id="IPR000524">
    <property type="entry name" value="Tscrpt_reg_HTH_GntR"/>
</dbReference>
<evidence type="ECO:0000313" key="5">
    <source>
        <dbReference type="EMBL" id="GGC30101.1"/>
    </source>
</evidence>
<evidence type="ECO:0000313" key="7">
    <source>
        <dbReference type="Proteomes" id="UP000240608"/>
    </source>
</evidence>
<dbReference type="PROSITE" id="PS50949">
    <property type="entry name" value="HTH_GNTR"/>
    <property type="match status" value="1"/>
</dbReference>
<dbReference type="Pfam" id="PF00392">
    <property type="entry name" value="GntR"/>
    <property type="match status" value="1"/>
</dbReference>
<evidence type="ECO:0000256" key="1">
    <source>
        <dbReference type="ARBA" id="ARBA00023015"/>
    </source>
</evidence>
<reference evidence="8" key="3">
    <citation type="journal article" date="2019" name="Int. J. Syst. Evol. Microbiol.">
        <title>The Global Catalogue of Microorganisms (GCM) 10K type strain sequencing project: providing services to taxonomists for standard genome sequencing and annotation.</title>
        <authorList>
            <consortium name="The Broad Institute Genomics Platform"/>
            <consortium name="The Broad Institute Genome Sequencing Center for Infectious Disease"/>
            <person name="Wu L."/>
            <person name="Ma J."/>
        </authorList>
    </citation>
    <scope>NUCLEOTIDE SEQUENCE [LARGE SCALE GENOMIC DNA]</scope>
    <source>
        <strain evidence="8">CGMCC 1.10832</strain>
    </source>
</reference>
<dbReference type="GO" id="GO:0003677">
    <property type="term" value="F:DNA binding"/>
    <property type="evidence" value="ECO:0007669"/>
    <property type="project" value="UniProtKB-KW"/>
</dbReference>
<dbReference type="Gene3D" id="1.10.287.100">
    <property type="match status" value="1"/>
</dbReference>
<dbReference type="AlphaFoldDB" id="A0A2T4DUE5"/>
<dbReference type="SUPFAM" id="SSF46785">
    <property type="entry name" value="Winged helix' DNA-binding domain"/>
    <property type="match status" value="1"/>
</dbReference>
<dbReference type="InterPro" id="IPR036388">
    <property type="entry name" value="WH-like_DNA-bd_sf"/>
</dbReference>
<protein>
    <submittedName>
        <fullName evidence="6">GntR family transcriptional regulator</fullName>
    </submittedName>
</protein>
<dbReference type="Proteomes" id="UP000240608">
    <property type="component" value="Unassembled WGS sequence"/>
</dbReference>
<keyword evidence="8" id="KW-1185">Reference proteome</keyword>